<sequence>MLDEIAQLDPAMIRTLFDTSGQFRRSRSGGDYVENFHTDLRLARESGPVHVGSVEEVLGAVDPEHPLPYPEPVYSAFSFDTVNTVFRDPETYTSDAMRGTFDTFGRNILAMGGAEHARYRAVAQPVFARNMTQWWIDRWIAGITDSLLTRFERRGRADLNLEFCALLPLLTITGSFGVPMDEALRLREHIEQMISAGTERADRLAASAAAADILLPVIARRRGDPRDDLISKLISESVVDEHGTRHALTDDDVLAYARLLLTAGSGTTWRQLGITLWALLNNPDQLDAVRRDRSLVRAAVEESLRWEVTDPTFFRLTAHDTTLGGVDIPAGSRVALCLTAANHDPSRWPDPDRFDIFRRVKPHLSFASGPHVCLGMHVARAEMSVALNAILDRLPDLRWDPDAPRPVLMGLHMRAPSDLPVVFG</sequence>
<dbReference type="Gene3D" id="1.10.630.10">
    <property type="entry name" value="Cytochrome P450"/>
    <property type="match status" value="1"/>
</dbReference>
<keyword evidence="3" id="KW-1185">Reference proteome</keyword>
<dbReference type="EMBL" id="SWMS01000007">
    <property type="protein sequence ID" value="TKG70828.1"/>
    <property type="molecule type" value="Genomic_DNA"/>
</dbReference>
<comment type="caution">
    <text evidence="2">The sequence shown here is derived from an EMBL/GenBank/DDBJ whole genome shotgun (WGS) entry which is preliminary data.</text>
</comment>
<dbReference type="Proteomes" id="UP000309992">
    <property type="component" value="Unassembled WGS sequence"/>
</dbReference>
<organism evidence="2 3">
    <name type="scientific">Prauserella endophytica</name>
    <dbReference type="NCBI Taxonomy" id="1592324"/>
    <lineage>
        <taxon>Bacteria</taxon>
        <taxon>Bacillati</taxon>
        <taxon>Actinomycetota</taxon>
        <taxon>Actinomycetes</taxon>
        <taxon>Pseudonocardiales</taxon>
        <taxon>Pseudonocardiaceae</taxon>
        <taxon>Prauserella</taxon>
        <taxon>Prauserella coralliicola group</taxon>
    </lineage>
</organism>
<dbReference type="PANTHER" id="PTHR46696">
    <property type="entry name" value="P450, PUTATIVE (EUROFUNG)-RELATED"/>
    <property type="match status" value="1"/>
</dbReference>
<name>A0ABY2S4R0_9PSEU</name>
<reference evidence="2 3" key="1">
    <citation type="journal article" date="2015" name="Antonie Van Leeuwenhoek">
        <title>Prauserella endophytica sp. nov., an endophytic actinobacterium isolated from Tamarix taklamakanensis.</title>
        <authorList>
            <person name="Liu J.M."/>
            <person name="Habden X."/>
            <person name="Guo L."/>
            <person name="Tuo L."/>
            <person name="Jiang Z.K."/>
            <person name="Liu S.W."/>
            <person name="Liu X.F."/>
            <person name="Chen L."/>
            <person name="Li R.F."/>
            <person name="Zhang Y.Q."/>
            <person name="Sun C.H."/>
        </authorList>
    </citation>
    <scope>NUCLEOTIDE SEQUENCE [LARGE SCALE GENOMIC DNA]</scope>
    <source>
        <strain evidence="2 3">CGMCC 4.7182</strain>
    </source>
</reference>
<dbReference type="InterPro" id="IPR036396">
    <property type="entry name" value="Cyt_P450_sf"/>
</dbReference>
<comment type="similarity">
    <text evidence="1">Belongs to the cytochrome P450 family.</text>
</comment>
<gene>
    <name evidence="2" type="ORF">FCN18_14985</name>
</gene>
<dbReference type="RefSeq" id="WP_113643861.1">
    <property type="nucleotide sequence ID" value="NZ_SWMS01000007.1"/>
</dbReference>
<protein>
    <submittedName>
        <fullName evidence="2">Cytochrome P450</fullName>
    </submittedName>
</protein>
<evidence type="ECO:0000313" key="3">
    <source>
        <dbReference type="Proteomes" id="UP000309992"/>
    </source>
</evidence>
<dbReference type="InterPro" id="IPR002397">
    <property type="entry name" value="Cyt_P450_B"/>
</dbReference>
<dbReference type="SUPFAM" id="SSF48264">
    <property type="entry name" value="Cytochrome P450"/>
    <property type="match status" value="1"/>
</dbReference>
<dbReference type="PRINTS" id="PR00359">
    <property type="entry name" value="BP450"/>
</dbReference>
<dbReference type="PANTHER" id="PTHR46696:SF3">
    <property type="entry name" value="PULCHERRIMINIC ACID SYNTHASE"/>
    <property type="match status" value="1"/>
</dbReference>
<dbReference type="InterPro" id="IPR001128">
    <property type="entry name" value="Cyt_P450"/>
</dbReference>
<evidence type="ECO:0000256" key="1">
    <source>
        <dbReference type="ARBA" id="ARBA00010617"/>
    </source>
</evidence>
<dbReference type="Pfam" id="PF00067">
    <property type="entry name" value="p450"/>
    <property type="match status" value="1"/>
</dbReference>
<proteinExistence type="inferred from homology"/>
<evidence type="ECO:0000313" key="2">
    <source>
        <dbReference type="EMBL" id="TKG70828.1"/>
    </source>
</evidence>
<accession>A0ABY2S4R0</accession>